<dbReference type="OrthoDB" id="1532986at2759"/>
<protein>
    <recommendedName>
        <fullName evidence="3">Vesicle-fusing ATPase</fullName>
    </recommendedName>
</protein>
<accession>A0A8S9MEN2</accession>
<evidence type="ECO:0000313" key="2">
    <source>
        <dbReference type="EMBL" id="KAF3507631.1"/>
    </source>
</evidence>
<reference evidence="2" key="2">
    <citation type="submission" date="2019-12" db="EMBL/GenBank/DDBJ databases">
        <title>Genome sequencing and annotation of Brassica cretica.</title>
        <authorList>
            <person name="Studholme D.J."/>
            <person name="Sarris P."/>
        </authorList>
    </citation>
    <scope>NUCLEOTIDE SEQUENCE</scope>
    <source>
        <strain evidence="2">PFS-109/04</strain>
        <tissue evidence="2">Leaf</tissue>
    </source>
</reference>
<organism evidence="1">
    <name type="scientific">Brassica cretica</name>
    <name type="common">Mustard</name>
    <dbReference type="NCBI Taxonomy" id="69181"/>
    <lineage>
        <taxon>Eukaryota</taxon>
        <taxon>Viridiplantae</taxon>
        <taxon>Streptophyta</taxon>
        <taxon>Embryophyta</taxon>
        <taxon>Tracheophyta</taxon>
        <taxon>Spermatophyta</taxon>
        <taxon>Magnoliopsida</taxon>
        <taxon>eudicotyledons</taxon>
        <taxon>Gunneridae</taxon>
        <taxon>Pentapetalae</taxon>
        <taxon>rosids</taxon>
        <taxon>malvids</taxon>
        <taxon>Brassicales</taxon>
        <taxon>Brassicaceae</taxon>
        <taxon>Brassiceae</taxon>
        <taxon>Brassica</taxon>
    </lineage>
</organism>
<evidence type="ECO:0000313" key="1">
    <source>
        <dbReference type="EMBL" id="KAF2615716.1"/>
    </source>
</evidence>
<dbReference type="EMBL" id="QGKX02001521">
    <property type="protein sequence ID" value="KAF3507631.1"/>
    <property type="molecule type" value="Genomic_DNA"/>
</dbReference>
<dbReference type="SUPFAM" id="SSF50692">
    <property type="entry name" value="ADC-like"/>
    <property type="match status" value="1"/>
</dbReference>
<dbReference type="Gene3D" id="2.40.40.20">
    <property type="match status" value="1"/>
</dbReference>
<name>A0A8S9MEN2_BRACR</name>
<evidence type="ECO:0008006" key="3">
    <source>
        <dbReference type="Google" id="ProtNLM"/>
    </source>
</evidence>
<dbReference type="EMBL" id="QGKY02000089">
    <property type="protein sequence ID" value="KAF2615716.1"/>
    <property type="molecule type" value="Genomic_DNA"/>
</dbReference>
<dbReference type="InterPro" id="IPR009010">
    <property type="entry name" value="Asp_de-COase-like_dom_sf"/>
</dbReference>
<gene>
    <name evidence="2" type="ORF">F2Q69_00002718</name>
    <name evidence="1" type="ORF">F2Q70_00009274</name>
</gene>
<proteinExistence type="predicted"/>
<reference evidence="1" key="1">
    <citation type="submission" date="2019-12" db="EMBL/GenBank/DDBJ databases">
        <title>Genome sequencing and annotation of Brassica cretica.</title>
        <authorList>
            <person name="Studholme D.J."/>
            <person name="Sarris P.F."/>
        </authorList>
    </citation>
    <scope>NUCLEOTIDE SEQUENCE</scope>
    <source>
        <strain evidence="1">PFS-102/07</strain>
        <tissue evidence="1">Leaf</tissue>
    </source>
</reference>
<sequence>MAGRYGSQVMTMTVTNTPSADLAFTNLAYCSSSDLRQFSVPGSDLFLANVADSFILSL</sequence>
<dbReference type="Proteomes" id="UP000712600">
    <property type="component" value="Unassembled WGS sequence"/>
</dbReference>
<comment type="caution">
    <text evidence="1">The sequence shown here is derived from an EMBL/GenBank/DDBJ whole genome shotgun (WGS) entry which is preliminary data.</text>
</comment>
<dbReference type="AlphaFoldDB" id="A0A8S9MEN2"/>